<evidence type="ECO:0000313" key="2">
    <source>
        <dbReference type="Proteomes" id="UP001328107"/>
    </source>
</evidence>
<organism evidence="1 2">
    <name type="scientific">Pristionchus mayeri</name>
    <dbReference type="NCBI Taxonomy" id="1317129"/>
    <lineage>
        <taxon>Eukaryota</taxon>
        <taxon>Metazoa</taxon>
        <taxon>Ecdysozoa</taxon>
        <taxon>Nematoda</taxon>
        <taxon>Chromadorea</taxon>
        <taxon>Rhabditida</taxon>
        <taxon>Rhabditina</taxon>
        <taxon>Diplogasteromorpha</taxon>
        <taxon>Diplogasteroidea</taxon>
        <taxon>Neodiplogasteridae</taxon>
        <taxon>Pristionchus</taxon>
    </lineage>
</organism>
<sequence>LFRWFNWRVYHQIPSFLRLWKRDDVTNTVRCVSSSGEDRYQAVDSKSESSVRGSTGFQSLQQMNHFSRLLSQYLQYFPLNFSIVDANRSPSQFHSIEHEIEVLSCKLVQSVLLLYSPCVFFNGSCEGVVAGGEFSLFVSLEQ</sequence>
<accession>A0AAN5IA74</accession>
<protein>
    <submittedName>
        <fullName evidence="1">Uncharacterized protein</fullName>
    </submittedName>
</protein>
<dbReference type="AlphaFoldDB" id="A0AAN5IA74"/>
<name>A0AAN5IA74_9BILA</name>
<keyword evidence="2" id="KW-1185">Reference proteome</keyword>
<evidence type="ECO:0000313" key="1">
    <source>
        <dbReference type="EMBL" id="GMR58453.1"/>
    </source>
</evidence>
<dbReference type="EMBL" id="BTRK01000006">
    <property type="protein sequence ID" value="GMR58453.1"/>
    <property type="molecule type" value="Genomic_DNA"/>
</dbReference>
<feature type="non-terminal residue" evidence="1">
    <location>
        <position position="142"/>
    </location>
</feature>
<gene>
    <name evidence="1" type="ORF">PMAYCL1PPCAC_28648</name>
</gene>
<reference evidence="2" key="1">
    <citation type="submission" date="2022-10" db="EMBL/GenBank/DDBJ databases">
        <title>Genome assembly of Pristionchus species.</title>
        <authorList>
            <person name="Yoshida K."/>
            <person name="Sommer R.J."/>
        </authorList>
    </citation>
    <scope>NUCLEOTIDE SEQUENCE [LARGE SCALE GENOMIC DNA]</scope>
    <source>
        <strain evidence="2">RS5460</strain>
    </source>
</reference>
<proteinExistence type="predicted"/>
<comment type="caution">
    <text evidence="1">The sequence shown here is derived from an EMBL/GenBank/DDBJ whole genome shotgun (WGS) entry which is preliminary data.</text>
</comment>
<dbReference type="Proteomes" id="UP001328107">
    <property type="component" value="Unassembled WGS sequence"/>
</dbReference>
<feature type="non-terminal residue" evidence="1">
    <location>
        <position position="1"/>
    </location>
</feature>